<comment type="subcellular location">
    <subcellularLocation>
        <location evidence="1">Cell membrane</location>
        <topology evidence="1">Multi-pass membrane protein</topology>
    </subcellularLocation>
</comment>
<dbReference type="Pfam" id="PF13440">
    <property type="entry name" value="Polysacc_synt_3"/>
    <property type="match status" value="1"/>
</dbReference>
<dbReference type="AlphaFoldDB" id="A0A4Y1X086"/>
<keyword evidence="3" id="KW-1003">Cell membrane</keyword>
<keyword evidence="9" id="KW-1185">Reference proteome</keyword>
<evidence type="ECO:0000256" key="5">
    <source>
        <dbReference type="ARBA" id="ARBA00022989"/>
    </source>
</evidence>
<feature type="transmembrane region" description="Helical" evidence="7">
    <location>
        <begin position="289"/>
        <end position="312"/>
    </location>
</feature>
<evidence type="ECO:0000256" key="4">
    <source>
        <dbReference type="ARBA" id="ARBA00022692"/>
    </source>
</evidence>
<evidence type="ECO:0000256" key="3">
    <source>
        <dbReference type="ARBA" id="ARBA00022475"/>
    </source>
</evidence>
<feature type="transmembrane region" description="Helical" evidence="7">
    <location>
        <begin position="442"/>
        <end position="464"/>
    </location>
</feature>
<evidence type="ECO:0000313" key="8">
    <source>
        <dbReference type="EMBL" id="BBL05896.1"/>
    </source>
</evidence>
<keyword evidence="5 7" id="KW-1133">Transmembrane helix</keyword>
<organism evidence="8 9">
    <name type="scientific">Alistipes dispar</name>
    <dbReference type="NCBI Taxonomy" id="2585119"/>
    <lineage>
        <taxon>Bacteria</taxon>
        <taxon>Pseudomonadati</taxon>
        <taxon>Bacteroidota</taxon>
        <taxon>Bacteroidia</taxon>
        <taxon>Bacteroidales</taxon>
        <taxon>Rikenellaceae</taxon>
        <taxon>Alistipes</taxon>
    </lineage>
</organism>
<comment type="similarity">
    <text evidence="2">Belongs to the polysaccharide synthase family.</text>
</comment>
<feature type="transmembrane region" description="Helical" evidence="7">
    <location>
        <begin position="149"/>
        <end position="175"/>
    </location>
</feature>
<dbReference type="CDD" id="cd13127">
    <property type="entry name" value="MATE_tuaB_like"/>
    <property type="match status" value="1"/>
</dbReference>
<evidence type="ECO:0000256" key="1">
    <source>
        <dbReference type="ARBA" id="ARBA00004651"/>
    </source>
</evidence>
<feature type="transmembrane region" description="Helical" evidence="7">
    <location>
        <begin position="324"/>
        <end position="344"/>
    </location>
</feature>
<dbReference type="GO" id="GO:0005886">
    <property type="term" value="C:plasma membrane"/>
    <property type="evidence" value="ECO:0007669"/>
    <property type="project" value="UniProtKB-SubCell"/>
</dbReference>
<feature type="transmembrane region" description="Helical" evidence="7">
    <location>
        <begin position="411"/>
        <end position="430"/>
    </location>
</feature>
<feature type="transmembrane region" description="Helical" evidence="7">
    <location>
        <begin position="12"/>
        <end position="34"/>
    </location>
</feature>
<dbReference type="RefSeq" id="WP_141427762.1">
    <property type="nucleotide sequence ID" value="NZ_AP019736.1"/>
</dbReference>
<reference evidence="9" key="1">
    <citation type="submission" date="2019-06" db="EMBL/GenBank/DDBJ databases">
        <title>Alistipes onderdonkii subsp. vulgaris subsp. nov., Alistipes dispar sp. nov. and Alistipes communis sp. nov., isolated from human faeces, and creation of Alistipes onderdonkii subsp. onderdonkii subsp. nov.</title>
        <authorList>
            <person name="Sakamoto M."/>
            <person name="Ikeyama N."/>
            <person name="Ogata Y."/>
            <person name="Suda W."/>
            <person name="Iino T."/>
            <person name="Hattori M."/>
            <person name="Ohkuma M."/>
        </authorList>
    </citation>
    <scope>NUCLEOTIDE SEQUENCE [LARGE SCALE GENOMIC DNA]</scope>
    <source>
        <strain evidence="9">5CPEGH6</strain>
    </source>
</reference>
<dbReference type="EMBL" id="AP019736">
    <property type="protein sequence ID" value="BBL05896.1"/>
    <property type="molecule type" value="Genomic_DNA"/>
</dbReference>
<name>A0A4Y1X086_9BACT</name>
<proteinExistence type="inferred from homology"/>
<feature type="transmembrane region" description="Helical" evidence="7">
    <location>
        <begin position="116"/>
        <end position="137"/>
    </location>
</feature>
<dbReference type="KEGG" id="ada:A5CPEGH6_05340"/>
<dbReference type="PANTHER" id="PTHR30250">
    <property type="entry name" value="PST FAMILY PREDICTED COLANIC ACID TRANSPORTER"/>
    <property type="match status" value="1"/>
</dbReference>
<keyword evidence="4 7" id="KW-0812">Transmembrane</keyword>
<evidence type="ECO:0000256" key="7">
    <source>
        <dbReference type="SAM" id="Phobius"/>
    </source>
</evidence>
<dbReference type="Proteomes" id="UP000319374">
    <property type="component" value="Chromosome"/>
</dbReference>
<dbReference type="PANTHER" id="PTHR30250:SF10">
    <property type="entry name" value="LIPOPOLYSACCHARIDE BIOSYNTHESIS PROTEIN WZXC"/>
    <property type="match status" value="1"/>
</dbReference>
<dbReference type="OrthoDB" id="9770347at2"/>
<keyword evidence="6 7" id="KW-0472">Membrane</keyword>
<sequence length="482" mass="52668">MEEQLREQVARGVAWSMAEKIGSMLSMTAVRLVILNLLEPRIFGCFAIPSAVAAVAMVVADSGFSQNLIRRRDPGPRDYKAVFVFNMALSSALYVLLALLAPVAARYYGMPEIARIAPVFLLLLPLSSLCSVQNAIFTRQFRFALLSKVNFLSSFVSGLAAVALAALGCGIWSLVAERLLAMGVRAALLWRFSDWHPSGRFSAAPLREMAPFSMSLMATDLISTLYNKLPQFFFGRLYPAATLGVFEQAVKLKDMPTTAAVQSVQSVTFPALAKIGDDAPKFAESYRQVMMVMAYVMFPALLGLSAVARDLFDALLTDKWRPTVPYFEVVCLAGMFYSVGMIAYNVLKIKSRGPLIVRLEVLKKLVMTAVFAVTIPCSVMAVVWGLVVIAFCEMAVNFWATLRFTTLSVGRFLRTMLPVALASAAMYAVVRLTAAAMPPGHALLRVAAEVAAGCASYLLVSLLFRLEAFRQVVSLLKKQAAR</sequence>
<dbReference type="InterPro" id="IPR050833">
    <property type="entry name" value="Poly_Biosynth_Transport"/>
</dbReference>
<dbReference type="GeneID" id="98672506"/>
<gene>
    <name evidence="8" type="ORF">A5CPEGH6_05340</name>
</gene>
<evidence type="ECO:0000256" key="2">
    <source>
        <dbReference type="ARBA" id="ARBA00007430"/>
    </source>
</evidence>
<feature type="transmembrane region" description="Helical" evidence="7">
    <location>
        <begin position="40"/>
        <end position="60"/>
    </location>
</feature>
<evidence type="ECO:0000313" key="9">
    <source>
        <dbReference type="Proteomes" id="UP000319374"/>
    </source>
</evidence>
<protein>
    <submittedName>
        <fullName evidence="8">Lipopolysaccharide biosynthesis protein</fullName>
    </submittedName>
</protein>
<feature type="transmembrane region" description="Helical" evidence="7">
    <location>
        <begin position="81"/>
        <end position="104"/>
    </location>
</feature>
<evidence type="ECO:0000256" key="6">
    <source>
        <dbReference type="ARBA" id="ARBA00023136"/>
    </source>
</evidence>
<feature type="transmembrane region" description="Helical" evidence="7">
    <location>
        <begin position="365"/>
        <end position="391"/>
    </location>
</feature>
<accession>A0A4Y1X086</accession>